<keyword evidence="3" id="KW-1185">Reference proteome</keyword>
<dbReference type="GO" id="GO:0004314">
    <property type="term" value="F:[acyl-carrier-protein] S-malonyltransferase activity"/>
    <property type="evidence" value="ECO:0007669"/>
    <property type="project" value="UniProtKB-EC"/>
</dbReference>
<dbReference type="InterPro" id="IPR016035">
    <property type="entry name" value="Acyl_Trfase/lysoPLipase"/>
</dbReference>
<dbReference type="PANTHER" id="PTHR42681">
    <property type="entry name" value="MALONYL-COA-ACYL CARRIER PROTEIN TRANSACYLASE, MITOCHONDRIAL"/>
    <property type="match status" value="1"/>
</dbReference>
<dbReference type="InterPro" id="IPR001227">
    <property type="entry name" value="Ac_transferase_dom_sf"/>
</dbReference>
<keyword evidence="2" id="KW-0808">Transferase</keyword>
<dbReference type="InterPro" id="IPR016036">
    <property type="entry name" value="Malonyl_transacylase_ACP-bd"/>
</dbReference>
<accession>A0A7Y9U764</accession>
<sequence length="311" mass="32707">MSLGLLLPGQGTQHPAMLPWLLQTEAPDPTLDRLTTVLGMDWRTRLDDPRWATRNAVAQPLITGLALALWARLRADLPAPTAVAGYSVGEVAAFSIAGVFDADTALDLAQARAQAMDDAAARHPAGGLLAVRDLAADALAPVLQRHGLAVAIRLGPQRHIVGGPATALAAAEHELVADGVSCTRLGVQIASHTPMLADAVPALAAVVGTRTFSTPRAALVCNATGEVVRRPAALRDAFARQVAQTVPWDRCMEAVAERGVQCVLELGPGTTLSKIWNARFPGIAARSADEFTHPEAVIAWVRQQIARATAQ</sequence>
<evidence type="ECO:0000313" key="2">
    <source>
        <dbReference type="EMBL" id="NYG33462.1"/>
    </source>
</evidence>
<feature type="domain" description="Malonyl-CoA:ACP transacylase (MAT)" evidence="1">
    <location>
        <begin position="6"/>
        <end position="304"/>
    </location>
</feature>
<dbReference type="EMBL" id="JACCFH010000001">
    <property type="protein sequence ID" value="NYG33462.1"/>
    <property type="molecule type" value="Genomic_DNA"/>
</dbReference>
<proteinExistence type="predicted"/>
<name>A0A7Y9U764_9BURK</name>
<dbReference type="Proteomes" id="UP000518288">
    <property type="component" value="Unassembled WGS sequence"/>
</dbReference>
<dbReference type="Gene3D" id="3.40.366.10">
    <property type="entry name" value="Malonyl-Coenzyme A Acyl Carrier Protein, domain 2"/>
    <property type="match status" value="1"/>
</dbReference>
<dbReference type="GO" id="GO:0006633">
    <property type="term" value="P:fatty acid biosynthetic process"/>
    <property type="evidence" value="ECO:0007669"/>
    <property type="project" value="TreeGrafter"/>
</dbReference>
<dbReference type="EC" id="2.3.1.39" evidence="2"/>
<dbReference type="PANTHER" id="PTHR42681:SF6">
    <property type="entry name" value="BLL0263 PROTEIN"/>
    <property type="match status" value="1"/>
</dbReference>
<dbReference type="InterPro" id="IPR014043">
    <property type="entry name" value="Acyl_transferase_dom"/>
</dbReference>
<dbReference type="SUPFAM" id="SSF55048">
    <property type="entry name" value="Probable ACP-binding domain of malonyl-CoA ACP transacylase"/>
    <property type="match status" value="1"/>
</dbReference>
<dbReference type="InterPro" id="IPR050858">
    <property type="entry name" value="Mal-CoA-ACP_Trans/PKS_FabD"/>
</dbReference>
<dbReference type="RefSeq" id="WP_179634226.1">
    <property type="nucleotide sequence ID" value="NZ_JACCFH010000001.1"/>
</dbReference>
<keyword evidence="2" id="KW-0012">Acyltransferase</keyword>
<dbReference type="SUPFAM" id="SSF52151">
    <property type="entry name" value="FabD/lysophospholipase-like"/>
    <property type="match status" value="1"/>
</dbReference>
<dbReference type="Pfam" id="PF00698">
    <property type="entry name" value="Acyl_transf_1"/>
    <property type="match status" value="1"/>
</dbReference>
<dbReference type="Gene3D" id="3.30.70.250">
    <property type="entry name" value="Malonyl-CoA ACP transacylase, ACP-binding"/>
    <property type="match status" value="1"/>
</dbReference>
<evidence type="ECO:0000313" key="3">
    <source>
        <dbReference type="Proteomes" id="UP000518288"/>
    </source>
</evidence>
<gene>
    <name evidence="2" type="ORF">BDD16_002448</name>
</gene>
<protein>
    <submittedName>
        <fullName evidence="2">[acyl-carrier-protein] S-malonyltransferase</fullName>
        <ecNumber evidence="2">2.3.1.39</ecNumber>
    </submittedName>
</protein>
<dbReference type="AlphaFoldDB" id="A0A7Y9U764"/>
<dbReference type="GO" id="GO:0005829">
    <property type="term" value="C:cytosol"/>
    <property type="evidence" value="ECO:0007669"/>
    <property type="project" value="TreeGrafter"/>
</dbReference>
<organism evidence="2 3">
    <name type="scientific">Sphaerotilus montanus</name>
    <dbReference type="NCBI Taxonomy" id="522889"/>
    <lineage>
        <taxon>Bacteria</taxon>
        <taxon>Pseudomonadati</taxon>
        <taxon>Pseudomonadota</taxon>
        <taxon>Betaproteobacteria</taxon>
        <taxon>Burkholderiales</taxon>
        <taxon>Sphaerotilaceae</taxon>
        <taxon>Sphaerotilus</taxon>
    </lineage>
</organism>
<comment type="caution">
    <text evidence="2">The sequence shown here is derived from an EMBL/GenBank/DDBJ whole genome shotgun (WGS) entry which is preliminary data.</text>
</comment>
<reference evidence="2 3" key="1">
    <citation type="submission" date="2020-07" db="EMBL/GenBank/DDBJ databases">
        <title>Genomic Encyclopedia of Archaeal and Bacterial Type Strains, Phase II (KMG-II): from individual species to whole genera.</title>
        <authorList>
            <person name="Goeker M."/>
        </authorList>
    </citation>
    <scope>NUCLEOTIDE SEQUENCE [LARGE SCALE GENOMIC DNA]</scope>
    <source>
        <strain evidence="2 3">DSM 21226</strain>
    </source>
</reference>
<evidence type="ECO:0000259" key="1">
    <source>
        <dbReference type="SMART" id="SM00827"/>
    </source>
</evidence>
<dbReference type="SMART" id="SM00827">
    <property type="entry name" value="PKS_AT"/>
    <property type="match status" value="1"/>
</dbReference>